<evidence type="ECO:0000313" key="2">
    <source>
        <dbReference type="RefSeq" id="XP_015961782.1"/>
    </source>
</evidence>
<dbReference type="Proteomes" id="UP000515211">
    <property type="component" value="Chromosome 4"/>
</dbReference>
<dbReference type="AlphaFoldDB" id="A0A6P4D3V9"/>
<reference evidence="1" key="1">
    <citation type="journal article" date="2016" name="Nat. Genet.">
        <title>The genome sequences of Arachis duranensis and Arachis ipaensis, the diploid ancestors of cultivated peanut.</title>
        <authorList>
            <person name="Bertioli D.J."/>
            <person name="Cannon S.B."/>
            <person name="Froenicke L."/>
            <person name="Huang G."/>
            <person name="Farmer A.D."/>
            <person name="Cannon E.K."/>
            <person name="Liu X."/>
            <person name="Gao D."/>
            <person name="Clevenger J."/>
            <person name="Dash S."/>
            <person name="Ren L."/>
            <person name="Moretzsohn M.C."/>
            <person name="Shirasawa K."/>
            <person name="Huang W."/>
            <person name="Vidigal B."/>
            <person name="Abernathy B."/>
            <person name="Chu Y."/>
            <person name="Niederhuth C.E."/>
            <person name="Umale P."/>
            <person name="Araujo A.C."/>
            <person name="Kozik A."/>
            <person name="Kim K.D."/>
            <person name="Burow M.D."/>
            <person name="Varshney R.K."/>
            <person name="Wang X."/>
            <person name="Zhang X."/>
            <person name="Barkley N."/>
            <person name="Guimaraes P.M."/>
            <person name="Isobe S."/>
            <person name="Guo B."/>
            <person name="Liao B."/>
            <person name="Stalker H.T."/>
            <person name="Schmitz R.J."/>
            <person name="Scheffler B.E."/>
            <person name="Leal-Bertioli S.C."/>
            <person name="Xun X."/>
            <person name="Jackson S.A."/>
            <person name="Michelmore R."/>
            <person name="Ozias-Akins P."/>
        </authorList>
    </citation>
    <scope>NUCLEOTIDE SEQUENCE [LARGE SCALE GENOMIC DNA]</scope>
    <source>
        <strain evidence="1">cv. V14167</strain>
    </source>
</reference>
<organism evidence="1 2">
    <name type="scientific">Arachis duranensis</name>
    <name type="common">Wild peanut</name>
    <dbReference type="NCBI Taxonomy" id="130453"/>
    <lineage>
        <taxon>Eukaryota</taxon>
        <taxon>Viridiplantae</taxon>
        <taxon>Streptophyta</taxon>
        <taxon>Embryophyta</taxon>
        <taxon>Tracheophyta</taxon>
        <taxon>Spermatophyta</taxon>
        <taxon>Magnoliopsida</taxon>
        <taxon>eudicotyledons</taxon>
        <taxon>Gunneridae</taxon>
        <taxon>Pentapetalae</taxon>
        <taxon>rosids</taxon>
        <taxon>fabids</taxon>
        <taxon>Fabales</taxon>
        <taxon>Fabaceae</taxon>
        <taxon>Papilionoideae</taxon>
        <taxon>50 kb inversion clade</taxon>
        <taxon>dalbergioids sensu lato</taxon>
        <taxon>Dalbergieae</taxon>
        <taxon>Pterocarpus clade</taxon>
        <taxon>Arachis</taxon>
    </lineage>
</organism>
<proteinExistence type="predicted"/>
<keyword evidence="1" id="KW-1185">Reference proteome</keyword>
<reference evidence="2" key="2">
    <citation type="submission" date="2025-08" db="UniProtKB">
        <authorList>
            <consortium name="RefSeq"/>
        </authorList>
    </citation>
    <scope>IDENTIFICATION</scope>
    <source>
        <tissue evidence="2">Whole plant</tissue>
    </source>
</reference>
<dbReference type="RefSeq" id="XP_015961782.1">
    <property type="nucleotide sequence ID" value="XM_016106296.3"/>
</dbReference>
<accession>A0A6P4D3V9</accession>
<gene>
    <name evidence="2" type="primary">LOC107485763</name>
</gene>
<sequence length="235" mass="27321">MFRAYKGRDDVLLPEIVVARYGVELKNEIVLIDLCDNCIKLRLKKWGNKIWIPSGEVDKLFAFYKFKSAVKIGLMHVTSVIFFVTPVDRRSKPIYMDFYAFHYVKDIVDISLLKVIQDELGLNYFDGLDDVSYGIEDNEMHRNMKSSGVQRIQTNTSNGTTVKKRSITKKRGCVAEHYSKRLTEYDMKADRFYIRCEFARLLLKSGGSEQWKFTVKDSKITKPFTMHVLKSKGKN</sequence>
<evidence type="ECO:0000313" key="1">
    <source>
        <dbReference type="Proteomes" id="UP000515211"/>
    </source>
</evidence>
<name>A0A6P4D3V9_ARADU</name>
<dbReference type="KEGG" id="adu:107485763"/>
<protein>
    <submittedName>
        <fullName evidence="2">Uncharacterized protein LOC107485763</fullName>
    </submittedName>
</protein>
<dbReference type="GeneID" id="107485763"/>